<feature type="compositionally biased region" description="Polar residues" evidence="1">
    <location>
        <begin position="30"/>
        <end position="47"/>
    </location>
</feature>
<feature type="compositionally biased region" description="Low complexity" evidence="1">
    <location>
        <begin position="99"/>
        <end position="115"/>
    </location>
</feature>
<proteinExistence type="predicted"/>
<dbReference type="Proteomes" id="UP000219689">
    <property type="component" value="Unassembled WGS sequence"/>
</dbReference>
<feature type="compositionally biased region" description="Basic and acidic residues" evidence="1">
    <location>
        <begin position="53"/>
        <end position="65"/>
    </location>
</feature>
<accession>A0A2A5QZE6</accession>
<evidence type="ECO:0000313" key="2">
    <source>
        <dbReference type="EMBL" id="PCR92238.1"/>
    </source>
</evidence>
<sequence>MQTSTASGRPSLTYRTTSTAAPTVDRGGPNRSNAASPRPTTGSTGASRKQHRPPADRVAESDDRPQAGSGSGIGSETRPPQHGPSPGRDAGRPQPRNPQPSSGGPSGRPSGRTTGHAPESDSHRGNRFDGVDVSSRTDPRFDADVDRAVQELYRKLERKIRIERERRGL</sequence>
<gene>
    <name evidence="2" type="ORF">CP557_17895</name>
</gene>
<dbReference type="AlphaFoldDB" id="A0A2A5QZE6"/>
<evidence type="ECO:0000313" key="3">
    <source>
        <dbReference type="Proteomes" id="UP000219689"/>
    </source>
</evidence>
<dbReference type="EMBL" id="NXNI01000001">
    <property type="protein sequence ID" value="PCR92238.1"/>
    <property type="molecule type" value="Genomic_DNA"/>
</dbReference>
<keyword evidence="3" id="KW-1185">Reference proteome</keyword>
<reference evidence="2 3" key="1">
    <citation type="submission" date="2017-09" db="EMBL/GenBank/DDBJ databases">
        <title>Genome sequences of Natrinema ejinorence JCM 13890T.</title>
        <authorList>
            <person name="Roh S.W."/>
            <person name="Kim Y.B."/>
            <person name="Kim J.Y."/>
        </authorList>
    </citation>
    <scope>NUCLEOTIDE SEQUENCE [LARGE SCALE GENOMIC DNA]</scope>
    <source>
        <strain evidence="2 3">JCM 13890</strain>
    </source>
</reference>
<name>A0A2A5QZE6_9EURY</name>
<evidence type="ECO:0000256" key="1">
    <source>
        <dbReference type="SAM" id="MobiDB-lite"/>
    </source>
</evidence>
<feature type="compositionally biased region" description="Polar residues" evidence="1">
    <location>
        <begin position="1"/>
        <end position="21"/>
    </location>
</feature>
<comment type="caution">
    <text evidence="2">The sequence shown here is derived from an EMBL/GenBank/DDBJ whole genome shotgun (WGS) entry which is preliminary data.</text>
</comment>
<organism evidence="2 3">
    <name type="scientific">Natrinema ejinorense</name>
    <dbReference type="NCBI Taxonomy" id="373386"/>
    <lineage>
        <taxon>Archaea</taxon>
        <taxon>Methanobacteriati</taxon>
        <taxon>Methanobacteriota</taxon>
        <taxon>Stenosarchaea group</taxon>
        <taxon>Halobacteria</taxon>
        <taxon>Halobacteriales</taxon>
        <taxon>Natrialbaceae</taxon>
        <taxon>Natrinema</taxon>
    </lineage>
</organism>
<feature type="region of interest" description="Disordered" evidence="1">
    <location>
        <begin position="1"/>
        <end position="141"/>
    </location>
</feature>
<protein>
    <submittedName>
        <fullName evidence="2">Uncharacterized protein</fullName>
    </submittedName>
</protein>
<feature type="compositionally biased region" description="Basic and acidic residues" evidence="1">
    <location>
        <begin position="118"/>
        <end position="141"/>
    </location>
</feature>